<dbReference type="Gene3D" id="3.20.20.70">
    <property type="entry name" value="Aldolase class I"/>
    <property type="match status" value="1"/>
</dbReference>
<name>A0A242KCH8_9ENTE</name>
<dbReference type="GO" id="GO:0016052">
    <property type="term" value="P:carbohydrate catabolic process"/>
    <property type="evidence" value="ECO:0007669"/>
    <property type="project" value="InterPro"/>
</dbReference>
<dbReference type="InterPro" id="IPR002252">
    <property type="entry name" value="Glyco_hydro_36"/>
</dbReference>
<keyword evidence="3 5" id="KW-0378">Hydrolase</keyword>
<dbReference type="Pfam" id="PF16875">
    <property type="entry name" value="Glyco_hydro_36N"/>
    <property type="match status" value="1"/>
</dbReference>
<dbReference type="InterPro" id="IPR050985">
    <property type="entry name" value="Alpha-glycosidase_related"/>
</dbReference>
<reference evidence="11" key="2">
    <citation type="submission" date="2017-05" db="EMBL/GenBank/DDBJ databases">
        <authorList>
            <consortium name="The Broad Institute Genomics Platform"/>
            <consortium name="The Broad Institute Genomic Center for Infectious Diseases"/>
            <person name="Earl A."/>
            <person name="Manson A."/>
            <person name="Schwartman J."/>
            <person name="Gilmore M."/>
            <person name="Abouelleil A."/>
            <person name="Cao P."/>
            <person name="Chapman S."/>
            <person name="Cusick C."/>
            <person name="Shea T."/>
            <person name="Young S."/>
            <person name="Neafsey D."/>
            <person name="Nusbaum C."/>
            <person name="Birren B."/>
        </authorList>
    </citation>
    <scope>NUCLEOTIDE SEQUENCE</scope>
    <source>
        <strain evidence="11">9E7_DIV0242</strain>
    </source>
</reference>
<evidence type="ECO:0000256" key="7">
    <source>
        <dbReference type="PIRSR" id="PIRSR005536-2"/>
    </source>
</evidence>
<evidence type="ECO:0000256" key="3">
    <source>
        <dbReference type="ARBA" id="ARBA00022801"/>
    </source>
</evidence>
<dbReference type="InterPro" id="IPR038417">
    <property type="entry name" value="Alpga-gal_N_sf"/>
</dbReference>
<evidence type="ECO:0000313" key="11">
    <source>
        <dbReference type="EMBL" id="WYJ88934.1"/>
    </source>
</evidence>
<dbReference type="Pfam" id="PF02065">
    <property type="entry name" value="Melibiase"/>
    <property type="match status" value="1"/>
</dbReference>
<dbReference type="OrthoDB" id="9758822at2"/>
<feature type="binding site" evidence="7">
    <location>
        <begin position="470"/>
        <end position="474"/>
    </location>
    <ligand>
        <name>substrate</name>
    </ligand>
</feature>
<dbReference type="Proteomes" id="UP000195141">
    <property type="component" value="Chromosome"/>
</dbReference>
<dbReference type="FunFam" id="3.20.20.70:FF:000118">
    <property type="entry name" value="Alpha-galactosidase"/>
    <property type="match status" value="1"/>
</dbReference>
<reference evidence="10" key="1">
    <citation type="submission" date="2017-05" db="EMBL/GenBank/DDBJ databases">
        <title>The Genome Sequence of Enterococcus sp. 9E7_DIV0242.</title>
        <authorList>
            <consortium name="The Broad Institute Genomics Platform"/>
            <consortium name="The Broad Institute Genomic Center for Infectious Diseases"/>
            <person name="Earl A."/>
            <person name="Manson A."/>
            <person name="Schwartman J."/>
            <person name="Gilmore M."/>
            <person name="Abouelleil A."/>
            <person name="Cao P."/>
            <person name="Chapman S."/>
            <person name="Cusick C."/>
            <person name="Shea T."/>
            <person name="Young S."/>
            <person name="Neafsey D."/>
            <person name="Nusbaum C."/>
            <person name="Birren B."/>
        </authorList>
    </citation>
    <scope>NUCLEOTIDE SEQUENCE [LARGE SCALE GENOMIC DNA]</scope>
    <source>
        <strain evidence="10">9E7_DIV0242</strain>
    </source>
</reference>
<evidence type="ECO:0000313" key="10">
    <source>
        <dbReference type="EMBL" id="OTP18871.1"/>
    </source>
</evidence>
<comment type="similarity">
    <text evidence="5">Belongs to the glycosyl hydrolase.</text>
</comment>
<dbReference type="AlphaFoldDB" id="A0A242KCH8"/>
<dbReference type="RefSeq" id="WP_086347805.1">
    <property type="nucleotide sequence ID" value="NZ_CP147247.1"/>
</dbReference>
<evidence type="ECO:0000259" key="9">
    <source>
        <dbReference type="Pfam" id="PF16875"/>
    </source>
</evidence>
<dbReference type="InterPro" id="IPR031705">
    <property type="entry name" value="Glyco_hydro_36_C"/>
</dbReference>
<dbReference type="PANTHER" id="PTHR43053">
    <property type="entry name" value="GLYCOSIDASE FAMILY 31"/>
    <property type="match status" value="1"/>
</dbReference>
<evidence type="ECO:0000256" key="4">
    <source>
        <dbReference type="ARBA" id="ARBA00023295"/>
    </source>
</evidence>
<dbReference type="EMBL" id="NGMM01000001">
    <property type="protein sequence ID" value="OTP18871.1"/>
    <property type="molecule type" value="Genomic_DNA"/>
</dbReference>
<protein>
    <recommendedName>
        <fullName evidence="2 5">Alpha-galactosidase</fullName>
        <ecNumber evidence="2 5">3.2.1.22</ecNumber>
    </recommendedName>
</protein>
<dbReference type="Gene3D" id="2.60.40.1180">
    <property type="entry name" value="Golgi alpha-mannosidase II"/>
    <property type="match status" value="1"/>
</dbReference>
<feature type="domain" description="Glycosyl hydrolase family 36 N-terminal" evidence="9">
    <location>
        <begin position="26"/>
        <end position="278"/>
    </location>
</feature>
<feature type="binding site" evidence="7">
    <location>
        <position position="520"/>
    </location>
    <ligand>
        <name>substrate</name>
    </ligand>
</feature>
<reference evidence="11" key="3">
    <citation type="submission" date="2024-03" db="EMBL/GenBank/DDBJ databases">
        <title>The Genome Sequence of Enterococcus sp. DIV0242b.</title>
        <authorList>
            <consortium name="The Broad Institute Genomics Platform"/>
            <consortium name="The Broad Institute Microbial Omics Core"/>
            <consortium name="The Broad Institute Genomic Center for Infectious Diseases"/>
            <person name="Earl A."/>
            <person name="Manson A."/>
            <person name="Gilmore M."/>
            <person name="Schwartman J."/>
            <person name="Shea T."/>
            <person name="Abouelleil A."/>
            <person name="Cao P."/>
            <person name="Chapman S."/>
            <person name="Cusick C."/>
            <person name="Young S."/>
            <person name="Neafsey D."/>
            <person name="Nusbaum C."/>
            <person name="Birren B."/>
        </authorList>
    </citation>
    <scope>NUCLEOTIDE SEQUENCE</scope>
    <source>
        <strain evidence="11">9E7_DIV0242</strain>
    </source>
</reference>
<keyword evidence="4 5" id="KW-0326">Glycosidase</keyword>
<dbReference type="SUPFAM" id="SSF51445">
    <property type="entry name" value="(Trans)glycosidases"/>
    <property type="match status" value="1"/>
</dbReference>
<gene>
    <name evidence="11" type="ORF">A5888_000653</name>
    <name evidence="10" type="ORF">A5888_000685</name>
</gene>
<sequence>MNVKGLETLHLKTENTQLSLVVLETGHVVLAYLGKKIPTTDLSYLISEIPRASYLADADRIKDYKLEQMPLIYPGFGNPDLGLPAHQEVYGDGSRISDFRYLSHRYESEKEEIKGLPFSCSSNVRYLVVVLEDTLTKNQLYLKFTAFIEQDVFSQSVEYHNLSGQPVVLQELSSLHLSLLTDQWNLITLNGAWGRENQLNRRPLTQGFQGTESRRGASGHGQNPFVALASPQATEQVGEVIGTALIYSGNFKATAEVDMHQNTRLQLGIHPFEFSWELLPGKSFQSPEAVFLYTDQGLNQLSQLFHRFVQDCVIQSPLKQQERPIIINNWEATYFDYDREKLLSLAGEAAEVGAELFVLDDGWFGNREDETSSLGDWYPNEEKLGGDLLALISDIHQLGLKFGLWLEPEMISENSQLYRQHPDWAIQVPNRKPQSVRHQYVLDLTKNDVQNYLIQTIDELLVNHPIDYIKWDMNRNITDNYSSTLSPERQPEFSHRYILGLYHVLEEITKRHPKVLFESCAGGGGRFDLGMLYYTPQIWTSDDTDPIARLSIQQGTSLIYPPVTMGGHISASPNHQVGRYTPLASRAAVAQQGNFGLELDLMKLTATEKQKLSAIIAQYKKDRQTLQFGRQIRLAVYDPKNEVAWQKINDQTGASIVTHINCLSKPNTIPKRLKLLGLEPHAHYQIDRVVRTGAELMSIGLAVPRPSEDFFATQWRLEKIKKEQPLC</sequence>
<dbReference type="CDD" id="cd14791">
    <property type="entry name" value="GH36"/>
    <property type="match status" value="1"/>
</dbReference>
<feature type="binding site" evidence="7">
    <location>
        <position position="542"/>
    </location>
    <ligand>
        <name>substrate</name>
    </ligand>
</feature>
<dbReference type="InterPro" id="IPR013785">
    <property type="entry name" value="Aldolase_TIM"/>
</dbReference>
<dbReference type="PANTHER" id="PTHR43053:SF3">
    <property type="entry name" value="ALPHA-GALACTOSIDASE C-RELATED"/>
    <property type="match status" value="1"/>
</dbReference>
<evidence type="ECO:0000256" key="6">
    <source>
        <dbReference type="PIRSR" id="PIRSR005536-1"/>
    </source>
</evidence>
<proteinExistence type="inferred from homology"/>
<feature type="binding site" evidence="7">
    <location>
        <position position="193"/>
    </location>
    <ligand>
        <name>substrate</name>
    </ligand>
</feature>
<dbReference type="Gene3D" id="2.70.98.60">
    <property type="entry name" value="alpha-galactosidase from lactobacil brevis"/>
    <property type="match status" value="1"/>
</dbReference>
<organism evidence="10">
    <name type="scientific">Candidatus Enterococcus clewellii</name>
    <dbReference type="NCBI Taxonomy" id="1834193"/>
    <lineage>
        <taxon>Bacteria</taxon>
        <taxon>Bacillati</taxon>
        <taxon>Bacillota</taxon>
        <taxon>Bacilli</taxon>
        <taxon>Lactobacillales</taxon>
        <taxon>Enterococcaceae</taxon>
        <taxon>Enterococcus</taxon>
    </lineage>
</organism>
<feature type="domain" description="Glycosyl hydrolase family 36 C-terminal" evidence="8">
    <location>
        <begin position="643"/>
        <end position="717"/>
    </location>
</feature>
<dbReference type="InterPro" id="IPR017853">
    <property type="entry name" value="GH"/>
</dbReference>
<dbReference type="EC" id="3.2.1.22" evidence="2 5"/>
<evidence type="ECO:0000256" key="2">
    <source>
        <dbReference type="ARBA" id="ARBA00012755"/>
    </source>
</evidence>
<evidence type="ECO:0000313" key="12">
    <source>
        <dbReference type="Proteomes" id="UP000195141"/>
    </source>
</evidence>
<feature type="binding site" evidence="7">
    <location>
        <begin position="360"/>
        <end position="361"/>
    </location>
    <ligand>
        <name>substrate</name>
    </ligand>
</feature>
<dbReference type="EMBL" id="CP147247">
    <property type="protein sequence ID" value="WYJ88934.1"/>
    <property type="molecule type" value="Genomic_DNA"/>
</dbReference>
<accession>A0A242KCH8</accession>
<comment type="catalytic activity">
    <reaction evidence="1 5">
        <text>Hydrolysis of terminal, non-reducing alpha-D-galactose residues in alpha-D-galactosides, including galactose oligosaccharides, galactomannans and galactolipids.</text>
        <dbReference type="EC" id="3.2.1.22"/>
    </reaction>
</comment>
<dbReference type="PRINTS" id="PR00743">
    <property type="entry name" value="GLHYDRLASE36"/>
</dbReference>
<feature type="active site" description="Proton donor" evidence="6">
    <location>
        <position position="542"/>
    </location>
</feature>
<evidence type="ECO:0000256" key="5">
    <source>
        <dbReference type="PIRNR" id="PIRNR005536"/>
    </source>
</evidence>
<dbReference type="Pfam" id="PF16874">
    <property type="entry name" value="Glyco_hydro_36C"/>
    <property type="match status" value="1"/>
</dbReference>
<keyword evidence="12" id="KW-1185">Reference proteome</keyword>
<dbReference type="PIRSF" id="PIRSF005536">
    <property type="entry name" value="Agal"/>
    <property type="match status" value="1"/>
</dbReference>
<evidence type="ECO:0000256" key="1">
    <source>
        <dbReference type="ARBA" id="ARBA00001255"/>
    </source>
</evidence>
<dbReference type="InterPro" id="IPR013780">
    <property type="entry name" value="Glyco_hydro_b"/>
</dbReference>
<feature type="binding site" evidence="7">
    <location>
        <position position="437"/>
    </location>
    <ligand>
        <name>substrate</name>
    </ligand>
</feature>
<feature type="active site" description="Nucleophile" evidence="6">
    <location>
        <position position="472"/>
    </location>
</feature>
<evidence type="ECO:0000259" key="8">
    <source>
        <dbReference type="Pfam" id="PF16874"/>
    </source>
</evidence>
<dbReference type="GO" id="GO:0004557">
    <property type="term" value="F:alpha-galactosidase activity"/>
    <property type="evidence" value="ECO:0007669"/>
    <property type="project" value="UniProtKB-UniRule"/>
</dbReference>
<dbReference type="InterPro" id="IPR031704">
    <property type="entry name" value="Glyco_hydro_36_N"/>
</dbReference>